<reference evidence="4" key="1">
    <citation type="submission" date="2021-01" db="EMBL/GenBank/DDBJ databases">
        <authorList>
            <person name="Corre E."/>
            <person name="Pelletier E."/>
            <person name="Niang G."/>
            <person name="Scheremetjew M."/>
            <person name="Finn R."/>
            <person name="Kale V."/>
            <person name="Holt S."/>
            <person name="Cochrane G."/>
            <person name="Meng A."/>
            <person name="Brown T."/>
            <person name="Cohen L."/>
        </authorList>
    </citation>
    <scope>NUCLEOTIDE SEQUENCE</scope>
    <source>
        <strain evidence="4">CCAC1681</strain>
    </source>
</reference>
<dbReference type="SUPFAM" id="SSF51197">
    <property type="entry name" value="Clavaminate synthase-like"/>
    <property type="match status" value="1"/>
</dbReference>
<evidence type="ECO:0000256" key="2">
    <source>
        <dbReference type="SAM" id="MobiDB-lite"/>
    </source>
</evidence>
<name>A0A7S0D8N2_MICPS</name>
<dbReference type="EMBL" id="HBEN01010499">
    <property type="protein sequence ID" value="CAD8444855.1"/>
    <property type="molecule type" value="Transcribed_RNA"/>
</dbReference>
<dbReference type="InterPro" id="IPR014710">
    <property type="entry name" value="RmlC-like_jellyroll"/>
</dbReference>
<accession>A0A7S0D8N2</accession>
<comment type="similarity">
    <text evidence="1">Belongs to the JARID1 histone demethylase family.</text>
</comment>
<feature type="region of interest" description="Disordered" evidence="2">
    <location>
        <begin position="50"/>
        <end position="69"/>
    </location>
</feature>
<dbReference type="Pfam" id="PF13621">
    <property type="entry name" value="Cupin_8"/>
    <property type="match status" value="1"/>
</dbReference>
<evidence type="ECO:0000256" key="1">
    <source>
        <dbReference type="ARBA" id="ARBA00006801"/>
    </source>
</evidence>
<dbReference type="PROSITE" id="PS51257">
    <property type="entry name" value="PROKAR_LIPOPROTEIN"/>
    <property type="match status" value="1"/>
</dbReference>
<dbReference type="SMART" id="SM00558">
    <property type="entry name" value="JmjC"/>
    <property type="match status" value="1"/>
</dbReference>
<dbReference type="Gene3D" id="2.60.120.10">
    <property type="entry name" value="Jelly Rolls"/>
    <property type="match status" value="1"/>
</dbReference>
<gene>
    <name evidence="4" type="ORF">MSP1401_LOCUS8675</name>
</gene>
<dbReference type="PROSITE" id="PS51184">
    <property type="entry name" value="JMJC"/>
    <property type="match status" value="1"/>
</dbReference>
<dbReference type="PANTHER" id="PTHR12461:SF99">
    <property type="entry name" value="BIFUNCTIONAL PEPTIDASE AND (3S)-LYSYL HYDROXYLASE JMJD7"/>
    <property type="match status" value="1"/>
</dbReference>
<proteinExistence type="inferred from homology"/>
<feature type="region of interest" description="Disordered" evidence="2">
    <location>
        <begin position="1"/>
        <end position="33"/>
    </location>
</feature>
<dbReference type="PANTHER" id="PTHR12461">
    <property type="entry name" value="HYPOXIA-INDUCIBLE FACTOR 1 ALPHA INHIBITOR-RELATED"/>
    <property type="match status" value="1"/>
</dbReference>
<dbReference type="InterPro" id="IPR041667">
    <property type="entry name" value="Cupin_8"/>
</dbReference>
<protein>
    <recommendedName>
        <fullName evidence="3">JmjC domain-containing protein</fullName>
    </recommendedName>
</protein>
<evidence type="ECO:0000313" key="4">
    <source>
        <dbReference type="EMBL" id="CAD8444855.1"/>
    </source>
</evidence>
<feature type="domain" description="JmjC" evidence="3">
    <location>
        <begin position="75"/>
        <end position="298"/>
    </location>
</feature>
<dbReference type="AlphaFoldDB" id="A0A7S0D8N2"/>
<dbReference type="InterPro" id="IPR003347">
    <property type="entry name" value="JmjC_dom"/>
</dbReference>
<sequence length="318" mass="36091">MLYRERAGASGASSSSCDDANAPREKPPLVFVQPEARRISFREFQALAREDAQKARPKPETHLSSEVEPRQIPYVSAQDDSFASEFSKRVGGDLGADAFSGLEWARDAFGSAPDAVNVWCGVSDAVTSFHRDHYENVYVVLRGSKTFTLLPPCDAWRMAPLEVPAARFEYDAVSDDEIRDDARGELSTECSSERTQKKRVCRVVVETPVTNVSWPSATPESLRRDGGPKPFVVTVNAGETLYLPAMWYHHVEQNERPLRERGFDAQEDDYDSDEYTIAVNFWHDMRFDDRFATARFLETVSERNCRREETDESPRRVF</sequence>
<organism evidence="4">
    <name type="scientific">Micromonas pusilla</name>
    <name type="common">Picoplanktonic green alga</name>
    <name type="synonym">Chromulina pusilla</name>
    <dbReference type="NCBI Taxonomy" id="38833"/>
    <lineage>
        <taxon>Eukaryota</taxon>
        <taxon>Viridiplantae</taxon>
        <taxon>Chlorophyta</taxon>
        <taxon>Mamiellophyceae</taxon>
        <taxon>Mamiellales</taxon>
        <taxon>Mamiellaceae</taxon>
        <taxon>Micromonas</taxon>
    </lineage>
</organism>
<evidence type="ECO:0000259" key="3">
    <source>
        <dbReference type="PROSITE" id="PS51184"/>
    </source>
</evidence>